<protein>
    <submittedName>
        <fullName evidence="3">Alpha amylase, catalytic region</fullName>
    </submittedName>
</protein>
<feature type="compositionally biased region" description="Low complexity" evidence="1">
    <location>
        <begin position="53"/>
        <end position="67"/>
    </location>
</feature>
<dbReference type="GO" id="GO:0009313">
    <property type="term" value="P:oligosaccharide catabolic process"/>
    <property type="evidence" value="ECO:0007669"/>
    <property type="project" value="TreeGrafter"/>
</dbReference>
<feature type="compositionally biased region" description="Acidic residues" evidence="1">
    <location>
        <begin position="68"/>
        <end position="95"/>
    </location>
</feature>
<dbReference type="PANTHER" id="PTHR10357:SF205">
    <property type="entry name" value="O-GLYCOSYL HYDROLASE FAMILY 13"/>
    <property type="match status" value="1"/>
</dbReference>
<proteinExistence type="predicted"/>
<dbReference type="SUPFAM" id="SSF51445">
    <property type="entry name" value="(Trans)glycosidases"/>
    <property type="match status" value="1"/>
</dbReference>
<reference evidence="3 4" key="1">
    <citation type="submission" date="2007-06" db="EMBL/GenBank/DDBJ databases">
        <authorList>
            <person name="Shimkets L."/>
            <person name="Ferriera S."/>
            <person name="Johnson J."/>
            <person name="Kravitz S."/>
            <person name="Beeson K."/>
            <person name="Sutton G."/>
            <person name="Rogers Y.-H."/>
            <person name="Friedman R."/>
            <person name="Frazier M."/>
            <person name="Venter J.C."/>
        </authorList>
    </citation>
    <scope>NUCLEOTIDE SEQUENCE [LARGE SCALE GENOMIC DNA]</scope>
    <source>
        <strain evidence="3 4">SIR-1</strain>
    </source>
</reference>
<evidence type="ECO:0000259" key="2">
    <source>
        <dbReference type="SMART" id="SM00642"/>
    </source>
</evidence>
<evidence type="ECO:0000313" key="3">
    <source>
        <dbReference type="EMBL" id="EDM75725.1"/>
    </source>
</evidence>
<dbReference type="SMART" id="SM00642">
    <property type="entry name" value="Aamy"/>
    <property type="match status" value="1"/>
</dbReference>
<dbReference type="STRING" id="391625.PPSIR1_27623"/>
<dbReference type="Gene3D" id="3.20.20.80">
    <property type="entry name" value="Glycosidases"/>
    <property type="match status" value="2"/>
</dbReference>
<dbReference type="AlphaFoldDB" id="A6GEF3"/>
<evidence type="ECO:0000313" key="4">
    <source>
        <dbReference type="Proteomes" id="UP000005801"/>
    </source>
</evidence>
<evidence type="ECO:0000256" key="1">
    <source>
        <dbReference type="SAM" id="MobiDB-lite"/>
    </source>
</evidence>
<dbReference type="GO" id="GO:0004556">
    <property type="term" value="F:alpha-amylase activity"/>
    <property type="evidence" value="ECO:0007669"/>
    <property type="project" value="TreeGrafter"/>
</dbReference>
<dbReference type="Proteomes" id="UP000005801">
    <property type="component" value="Unassembled WGS sequence"/>
</dbReference>
<accession>A6GEF3</accession>
<name>A6GEF3_9BACT</name>
<feature type="domain" description="Glycosyl hydrolase family 13 catalytic" evidence="2">
    <location>
        <begin position="106"/>
        <end position="541"/>
    </location>
</feature>
<dbReference type="eggNOG" id="COG0366">
    <property type="taxonomic scope" value="Bacteria"/>
</dbReference>
<organism evidence="3 4">
    <name type="scientific">Plesiocystis pacifica SIR-1</name>
    <dbReference type="NCBI Taxonomy" id="391625"/>
    <lineage>
        <taxon>Bacteria</taxon>
        <taxon>Pseudomonadati</taxon>
        <taxon>Myxococcota</taxon>
        <taxon>Polyangia</taxon>
        <taxon>Nannocystales</taxon>
        <taxon>Nannocystaceae</taxon>
        <taxon>Plesiocystis</taxon>
    </lineage>
</organism>
<dbReference type="InterPro" id="IPR017853">
    <property type="entry name" value="GH"/>
</dbReference>
<feature type="compositionally biased region" description="Polar residues" evidence="1">
    <location>
        <begin position="297"/>
        <end position="313"/>
    </location>
</feature>
<dbReference type="InterPro" id="IPR006047">
    <property type="entry name" value="GH13_cat_dom"/>
</dbReference>
<gene>
    <name evidence="3" type="ORF">PPSIR1_27623</name>
</gene>
<keyword evidence="4" id="KW-1185">Reference proteome</keyword>
<dbReference type="PANTHER" id="PTHR10357">
    <property type="entry name" value="ALPHA-AMYLASE FAMILY MEMBER"/>
    <property type="match status" value="1"/>
</dbReference>
<comment type="caution">
    <text evidence="3">The sequence shown here is derived from an EMBL/GenBank/DDBJ whole genome shotgun (WGS) entry which is preliminary data.</text>
</comment>
<dbReference type="CDD" id="cd11349">
    <property type="entry name" value="AmyAc_3"/>
    <property type="match status" value="1"/>
</dbReference>
<sequence>MRPGPLLILAASLGLAACSDDGEGTDESFAFTTGTDEGEMPTSGFPMDDTDSGTDSGTGSETGTEADTSSESESDVGTETESESETESDTGEEGGEPIGERTVIYQLVVRHFGNTNQTRAENGSLAENGVGKFNDVDDTAISALVDLGFTHVWLTGVLRQATLTNYTGYDMPPDDPDIVKGRAGSFYAIRDYYDVSPDYAVDPTQRLEEFDALVDRLHAAQLRVLIDLVPNHVARSYHSVVEPDADFGVGDDQGAFFDPSNNFFYLSGQSLSLQKPGYYNPPGFSFDGAFAPEDGSPGSSAKVTGNNQTSASPAETDWYETVKLNWGYDFTQDVADYDPMPDTWLKMDAIIAYWQARGVDGFRADFAHFVPMPAWTWIIDEARARDPEVYFIAEAYENLDGLLDAGFDSVYYDAGYDSLKRIYQGAASQEDYAATMFALDDDQRPRYAQYLENHDERRIASPVVGGNNPDDSGFGSKEAGYQLAPVAYLFGNGPILFYNGQEVGEPGSGAEGFGQEDGRTSIFDYWSLEALSRWVNDGAFDGGQLTPDELALRSFYGDLLALSQDDSALGGRYWGLEYFNNPGMFGDCPDGFYSFARFAPNEGRVMVVVANFTPGGSAAGPVRLPQDMMDAAGVSGDVTVRRVLDGSGSVDVEVFGGASSALVSDGFQADIPDQRSHVFVIE</sequence>
<dbReference type="PROSITE" id="PS51257">
    <property type="entry name" value="PROKAR_LIPOPROTEIN"/>
    <property type="match status" value="1"/>
</dbReference>
<dbReference type="EMBL" id="ABCS01000082">
    <property type="protein sequence ID" value="EDM75725.1"/>
    <property type="molecule type" value="Genomic_DNA"/>
</dbReference>
<feature type="region of interest" description="Disordered" evidence="1">
    <location>
        <begin position="295"/>
        <end position="314"/>
    </location>
</feature>
<feature type="region of interest" description="Disordered" evidence="1">
    <location>
        <begin position="18"/>
        <end position="99"/>
    </location>
</feature>
<dbReference type="Pfam" id="PF00128">
    <property type="entry name" value="Alpha-amylase"/>
    <property type="match status" value="1"/>
</dbReference>